<evidence type="ECO:0000313" key="2">
    <source>
        <dbReference type="Proteomes" id="UP001449225"/>
    </source>
</evidence>
<dbReference type="RefSeq" id="WP_067983915.1">
    <property type="nucleotide sequence ID" value="NZ_JBBMRA010000008.1"/>
</dbReference>
<comment type="caution">
    <text evidence="1">The sequence shown here is derived from an EMBL/GenBank/DDBJ whole genome shotgun (WGS) entry which is preliminary data.</text>
</comment>
<name>A0ABU9TSR6_9GAMM</name>
<dbReference type="EMBL" id="JBBMRA010000008">
    <property type="protein sequence ID" value="MEM5536750.1"/>
    <property type="molecule type" value="Genomic_DNA"/>
</dbReference>
<proteinExistence type="predicted"/>
<sequence>MTIWHDMQAAGLIHCGCVLLNGEVQHSCFPAESKKQLAVAKQALMYVFRSVDKSDKDYDEAHIEIGDALFSGFKLDSDRLLIFLSEHDTNTLQIRQFIDDNKERFLQL</sequence>
<protein>
    <submittedName>
        <fullName evidence="1">Uncharacterized protein</fullName>
    </submittedName>
</protein>
<keyword evidence="2" id="KW-1185">Reference proteome</keyword>
<dbReference type="Proteomes" id="UP001449225">
    <property type="component" value="Unassembled WGS sequence"/>
</dbReference>
<evidence type="ECO:0000313" key="1">
    <source>
        <dbReference type="EMBL" id="MEM5536750.1"/>
    </source>
</evidence>
<accession>A0ABU9TSR6</accession>
<organism evidence="1 2">
    <name type="scientific">Neptuniibacter pectenicola</name>
    <dbReference type="NCBI Taxonomy" id="1806669"/>
    <lineage>
        <taxon>Bacteria</taxon>
        <taxon>Pseudomonadati</taxon>
        <taxon>Pseudomonadota</taxon>
        <taxon>Gammaproteobacteria</taxon>
        <taxon>Oceanospirillales</taxon>
        <taxon>Oceanospirillaceae</taxon>
        <taxon>Neptuniibacter</taxon>
    </lineage>
</organism>
<reference evidence="1 2" key="1">
    <citation type="submission" date="2024-03" db="EMBL/GenBank/DDBJ databases">
        <title>Community enrichment and isolation of bacterial strains for fucoidan degradation.</title>
        <authorList>
            <person name="Sichert A."/>
        </authorList>
    </citation>
    <scope>NUCLEOTIDE SEQUENCE [LARGE SCALE GENOMIC DNA]</scope>
    <source>
        <strain evidence="1 2">AS76</strain>
    </source>
</reference>
<gene>
    <name evidence="1" type="ORF">WNY58_10145</name>
</gene>